<keyword evidence="2" id="KW-1185">Reference proteome</keyword>
<gene>
    <name evidence="1" type="ORF">QE152_g14198</name>
</gene>
<organism evidence="1 2">
    <name type="scientific">Popillia japonica</name>
    <name type="common">Japanese beetle</name>
    <dbReference type="NCBI Taxonomy" id="7064"/>
    <lineage>
        <taxon>Eukaryota</taxon>
        <taxon>Metazoa</taxon>
        <taxon>Ecdysozoa</taxon>
        <taxon>Arthropoda</taxon>
        <taxon>Hexapoda</taxon>
        <taxon>Insecta</taxon>
        <taxon>Pterygota</taxon>
        <taxon>Neoptera</taxon>
        <taxon>Endopterygota</taxon>
        <taxon>Coleoptera</taxon>
        <taxon>Polyphaga</taxon>
        <taxon>Scarabaeiformia</taxon>
        <taxon>Scarabaeidae</taxon>
        <taxon>Rutelinae</taxon>
        <taxon>Popillia</taxon>
    </lineage>
</organism>
<name>A0AAW1LA47_POPJA</name>
<protein>
    <submittedName>
        <fullName evidence="1">Uncharacterized protein</fullName>
    </submittedName>
</protein>
<accession>A0AAW1LA47</accession>
<proteinExistence type="predicted"/>
<dbReference type="AlphaFoldDB" id="A0AAW1LA47"/>
<sequence>MPVPKSNRNANSTRSCRSKTAIWTDLPYKGELQASMLKAIVKKDNKMIMQKTLKSSRNAEWVQCISYKNLAMRLYGLAGTLKSSRNAEWVQCISYKNLAMRLYGLAG</sequence>
<dbReference type="Proteomes" id="UP001458880">
    <property type="component" value="Unassembled WGS sequence"/>
</dbReference>
<dbReference type="EMBL" id="JASPKY010000141">
    <property type="protein sequence ID" value="KAK9730828.1"/>
    <property type="molecule type" value="Genomic_DNA"/>
</dbReference>
<evidence type="ECO:0000313" key="1">
    <source>
        <dbReference type="EMBL" id="KAK9730828.1"/>
    </source>
</evidence>
<reference evidence="1 2" key="1">
    <citation type="journal article" date="2024" name="BMC Genomics">
        <title>De novo assembly and annotation of Popillia japonica's genome with initial clues to its potential as an invasive pest.</title>
        <authorList>
            <person name="Cucini C."/>
            <person name="Boschi S."/>
            <person name="Funari R."/>
            <person name="Cardaioli E."/>
            <person name="Iannotti N."/>
            <person name="Marturano G."/>
            <person name="Paoli F."/>
            <person name="Bruttini M."/>
            <person name="Carapelli A."/>
            <person name="Frati F."/>
            <person name="Nardi F."/>
        </authorList>
    </citation>
    <scope>NUCLEOTIDE SEQUENCE [LARGE SCALE GENOMIC DNA]</scope>
    <source>
        <strain evidence="1">DMR45628</strain>
    </source>
</reference>
<comment type="caution">
    <text evidence="1">The sequence shown here is derived from an EMBL/GenBank/DDBJ whole genome shotgun (WGS) entry which is preliminary data.</text>
</comment>
<evidence type="ECO:0000313" key="2">
    <source>
        <dbReference type="Proteomes" id="UP001458880"/>
    </source>
</evidence>